<dbReference type="AlphaFoldDB" id="A0A2H0TEZ5"/>
<evidence type="ECO:0000256" key="2">
    <source>
        <dbReference type="ARBA" id="ARBA00007131"/>
    </source>
</evidence>
<accession>A0A2H0TEZ5</accession>
<dbReference type="Gene3D" id="3.40.50.970">
    <property type="match status" value="1"/>
</dbReference>
<reference evidence="6" key="1">
    <citation type="submission" date="2017-09" db="EMBL/GenBank/DDBJ databases">
        <title>Depth-based differentiation of microbial function through sediment-hosted aquifers and enrichment of novel symbionts in the deep terrestrial subsurface.</title>
        <authorList>
            <person name="Probst A.J."/>
            <person name="Ladd B."/>
            <person name="Jarett J.K."/>
            <person name="Geller-Mcgrath D.E."/>
            <person name="Sieber C.M.K."/>
            <person name="Emerson J.B."/>
            <person name="Anantharaman K."/>
            <person name="Thomas B.C."/>
            <person name="Malmstrom R."/>
            <person name="Stieglmeier M."/>
            <person name="Klingl A."/>
            <person name="Woyke T."/>
            <person name="Ryan C.M."/>
            <person name="Banfield J.F."/>
        </authorList>
    </citation>
    <scope>NUCLEOTIDE SEQUENCE [LARGE SCALE GENOMIC DNA]</scope>
</reference>
<dbReference type="EMBL" id="PFCN01000035">
    <property type="protein sequence ID" value="PIR70127.1"/>
    <property type="molecule type" value="Genomic_DNA"/>
</dbReference>
<name>A0A2H0TEZ5_9BACT</name>
<comment type="cofactor">
    <cofactor evidence="1">
        <name>thiamine diphosphate</name>
        <dbReference type="ChEBI" id="CHEBI:58937"/>
    </cofactor>
</comment>
<comment type="caution">
    <text evidence="5">The sequence shown here is derived from an EMBL/GenBank/DDBJ whole genome shotgun (WGS) entry which is preliminary data.</text>
</comment>
<gene>
    <name evidence="5" type="ORF">COU46_03170</name>
</gene>
<evidence type="ECO:0000259" key="4">
    <source>
        <dbReference type="Pfam" id="PF00456"/>
    </source>
</evidence>
<evidence type="ECO:0000256" key="1">
    <source>
        <dbReference type="ARBA" id="ARBA00001964"/>
    </source>
</evidence>
<dbReference type="Proteomes" id="UP000229383">
    <property type="component" value="Unassembled WGS sequence"/>
</dbReference>
<dbReference type="InterPro" id="IPR029061">
    <property type="entry name" value="THDP-binding"/>
</dbReference>
<sequence length="295" mass="32895">MSQLHDDKLKFLEEKANDIRRSIIRSLQAAGSGHTGGPLGMADVFTALYFHILKHDPANPDWEQRDRLVLSNGHICPVQYAAMAHAGYFPVEELQTLRKYGSRLQGHPHRNMLPGIEVSSGPLGTGLPQAVGMAIGLKMNKQPNQIYCLMGDGEQDCGIIWEAVMLAGKLKLDNLTGLIDRNNIQIDGMTEDIMPLEPLREKYESFGWHVIDANGHDFQDINNAFEMARAIYEKPVLIIAHTIPGKGVPEIEFDYRWHGVPPGAGPEDKFAKADQVAEMLSRLRTLDGKIRSEHQ</sequence>
<proteinExistence type="inferred from homology"/>
<organism evidence="5 6">
    <name type="scientific">Candidatus Niyogibacteria bacterium CG10_big_fil_rev_8_21_14_0_10_42_19</name>
    <dbReference type="NCBI Taxonomy" id="1974725"/>
    <lineage>
        <taxon>Bacteria</taxon>
        <taxon>Candidatus Niyogiibacteriota</taxon>
    </lineage>
</organism>
<keyword evidence="3" id="KW-0786">Thiamine pyrophosphate</keyword>
<dbReference type="Pfam" id="PF00456">
    <property type="entry name" value="Transketolase_N"/>
    <property type="match status" value="1"/>
</dbReference>
<dbReference type="SUPFAM" id="SSF52518">
    <property type="entry name" value="Thiamin diphosphate-binding fold (THDP-binding)"/>
    <property type="match status" value="1"/>
</dbReference>
<dbReference type="PANTHER" id="PTHR47514">
    <property type="entry name" value="TRANSKETOLASE N-TERMINAL SECTION-RELATED"/>
    <property type="match status" value="1"/>
</dbReference>
<dbReference type="PANTHER" id="PTHR47514:SF1">
    <property type="entry name" value="TRANSKETOLASE N-TERMINAL SECTION-RELATED"/>
    <property type="match status" value="1"/>
</dbReference>
<dbReference type="CDD" id="cd02012">
    <property type="entry name" value="TPP_TK"/>
    <property type="match status" value="1"/>
</dbReference>
<evidence type="ECO:0000313" key="6">
    <source>
        <dbReference type="Proteomes" id="UP000229383"/>
    </source>
</evidence>
<comment type="similarity">
    <text evidence="2">Belongs to the transketolase family.</text>
</comment>
<feature type="domain" description="Transketolase N-terminal" evidence="4">
    <location>
        <begin position="15"/>
        <end position="264"/>
    </location>
</feature>
<dbReference type="InterPro" id="IPR005474">
    <property type="entry name" value="Transketolase_N"/>
</dbReference>
<evidence type="ECO:0000313" key="5">
    <source>
        <dbReference type="EMBL" id="PIR70127.1"/>
    </source>
</evidence>
<protein>
    <submittedName>
        <fullName evidence="5">Transketolase</fullName>
    </submittedName>
</protein>
<evidence type="ECO:0000256" key="3">
    <source>
        <dbReference type="ARBA" id="ARBA00023052"/>
    </source>
</evidence>